<dbReference type="PROSITE" id="PS50943">
    <property type="entry name" value="HTH_CROC1"/>
    <property type="match status" value="1"/>
</dbReference>
<dbReference type="Pfam" id="PF01381">
    <property type="entry name" value="HTH_3"/>
    <property type="match status" value="1"/>
</dbReference>
<dbReference type="SMART" id="SM00530">
    <property type="entry name" value="HTH_XRE"/>
    <property type="match status" value="1"/>
</dbReference>
<evidence type="ECO:0000256" key="1">
    <source>
        <dbReference type="ARBA" id="ARBA00023125"/>
    </source>
</evidence>
<dbReference type="InterPro" id="IPR001387">
    <property type="entry name" value="Cro/C1-type_HTH"/>
</dbReference>
<proteinExistence type="predicted"/>
<gene>
    <name evidence="3" type="ORF">I7822_29140</name>
</gene>
<comment type="caution">
    <text evidence="3">The sequence shown here is derived from an EMBL/GenBank/DDBJ whole genome shotgun (WGS) entry which is preliminary data.</text>
</comment>
<organism evidence="3 4">
    <name type="scientific">Metabacillus bambusae</name>
    <dbReference type="NCBI Taxonomy" id="2795218"/>
    <lineage>
        <taxon>Bacteria</taxon>
        <taxon>Bacillati</taxon>
        <taxon>Bacillota</taxon>
        <taxon>Bacilli</taxon>
        <taxon>Bacillales</taxon>
        <taxon>Bacillaceae</taxon>
        <taxon>Metabacillus</taxon>
    </lineage>
</organism>
<keyword evidence="4" id="KW-1185">Reference proteome</keyword>
<dbReference type="Proteomes" id="UP000663981">
    <property type="component" value="Unassembled WGS sequence"/>
</dbReference>
<dbReference type="PANTHER" id="PTHR46558">
    <property type="entry name" value="TRACRIPTIONAL REGULATORY PROTEIN-RELATED-RELATED"/>
    <property type="match status" value="1"/>
</dbReference>
<dbReference type="CDD" id="cd00093">
    <property type="entry name" value="HTH_XRE"/>
    <property type="match status" value="1"/>
</dbReference>
<evidence type="ECO:0000313" key="4">
    <source>
        <dbReference type="Proteomes" id="UP000663981"/>
    </source>
</evidence>
<dbReference type="SUPFAM" id="SSF47413">
    <property type="entry name" value="lambda repressor-like DNA-binding domains"/>
    <property type="match status" value="1"/>
</dbReference>
<protein>
    <submittedName>
        <fullName evidence="3">Helix-turn-helix domain-containing protein</fullName>
    </submittedName>
</protein>
<dbReference type="RefSeq" id="WP_207982534.1">
    <property type="nucleotide sequence ID" value="NZ_JAGDEL010000047.1"/>
</dbReference>
<evidence type="ECO:0000259" key="2">
    <source>
        <dbReference type="PROSITE" id="PS50943"/>
    </source>
</evidence>
<reference evidence="3 4" key="1">
    <citation type="submission" date="2021-03" db="EMBL/GenBank/DDBJ databases">
        <title>Whole genome sequence of Metabacillus bambusae BG109.</title>
        <authorList>
            <person name="Jeong J.W."/>
        </authorList>
    </citation>
    <scope>NUCLEOTIDE SEQUENCE [LARGE SCALE GENOMIC DNA]</scope>
    <source>
        <strain evidence="3 4">BG109</strain>
    </source>
</reference>
<sequence>MLSDRLISERKRKKYTQEKVADFLGITRPAYTAYERGNRQPDYETLKKLAELFEVTTDYLLGFSNTPDLSEKDEKDVAKRMEELRKDIASGHEGLSFNGEPMSEEAIDSFLESMEHIMKQTQRINKKYIPKKYREDNKE</sequence>
<accession>A0ABS3NCH3</accession>
<evidence type="ECO:0000313" key="3">
    <source>
        <dbReference type="EMBL" id="MBO1515679.1"/>
    </source>
</evidence>
<keyword evidence="1" id="KW-0238">DNA-binding</keyword>
<feature type="domain" description="HTH cro/C1-type" evidence="2">
    <location>
        <begin position="6"/>
        <end position="60"/>
    </location>
</feature>
<name>A0ABS3NCH3_9BACI</name>
<dbReference type="InterPro" id="IPR010982">
    <property type="entry name" value="Lambda_DNA-bd_dom_sf"/>
</dbReference>
<dbReference type="Gene3D" id="1.10.260.40">
    <property type="entry name" value="lambda repressor-like DNA-binding domains"/>
    <property type="match status" value="1"/>
</dbReference>
<dbReference type="EMBL" id="JAGDEL010000047">
    <property type="protein sequence ID" value="MBO1515679.1"/>
    <property type="molecule type" value="Genomic_DNA"/>
</dbReference>
<dbReference type="PANTHER" id="PTHR46558:SF14">
    <property type="entry name" value="HTH-TYPE TRANSCRIPTIONAL REGULATOR ANSR"/>
    <property type="match status" value="1"/>
</dbReference>